<accession>A0A401RAQ7</accession>
<gene>
    <name evidence="1" type="ORF">SALB_07489</name>
</gene>
<dbReference type="Proteomes" id="UP000288351">
    <property type="component" value="Unassembled WGS sequence"/>
</dbReference>
<evidence type="ECO:0000313" key="1">
    <source>
        <dbReference type="EMBL" id="GCB94688.1"/>
    </source>
</evidence>
<evidence type="ECO:0000313" key="2">
    <source>
        <dbReference type="Proteomes" id="UP000288351"/>
    </source>
</evidence>
<protein>
    <submittedName>
        <fullName evidence="1">Uncharacterized protein</fullName>
    </submittedName>
</protein>
<sequence length="150" mass="16563">MERHYRNSTHRLLTETHRRLATHQDPAVPPLHALLAQLVVELYDRDLLGNRPPSLGGIVSEAASCLLNLATPQRVTRPFDEDLSERLNELDRLPLPERLRLLQAATRHTAPIPTSQRLPARRRPTGLCPCPCNSGGFCGGCGHAGCGGRR</sequence>
<name>A0A401RAQ7_STRNR</name>
<dbReference type="EMBL" id="BHXC01000007">
    <property type="protein sequence ID" value="GCB94688.1"/>
    <property type="molecule type" value="Genomic_DNA"/>
</dbReference>
<organism evidence="1 2">
    <name type="scientific">Streptomyces noursei</name>
    <name type="common">Streptomyces albulus</name>
    <dbReference type="NCBI Taxonomy" id="1971"/>
    <lineage>
        <taxon>Bacteria</taxon>
        <taxon>Bacillati</taxon>
        <taxon>Actinomycetota</taxon>
        <taxon>Actinomycetes</taxon>
        <taxon>Kitasatosporales</taxon>
        <taxon>Streptomycetaceae</taxon>
        <taxon>Streptomyces</taxon>
    </lineage>
</organism>
<reference evidence="1 2" key="1">
    <citation type="journal article" date="2019" name="Microbiol. Resour. Announc.">
        <title>Draft Genome Sequence of the Most Traditional epsilon-Poly-l-Lysine Producer, Streptomyces albulus NBRC14147.</title>
        <authorList>
            <person name="Yamanaka K."/>
            <person name="Hamano Y."/>
        </authorList>
    </citation>
    <scope>NUCLEOTIDE SEQUENCE [LARGE SCALE GENOMIC DNA]</scope>
    <source>
        <strain evidence="1 2">NBRC 14147</strain>
    </source>
</reference>
<comment type="caution">
    <text evidence="1">The sequence shown here is derived from an EMBL/GenBank/DDBJ whole genome shotgun (WGS) entry which is preliminary data.</text>
</comment>
<proteinExistence type="predicted"/>
<dbReference type="AlphaFoldDB" id="A0A401RAQ7"/>